<organism evidence="6 7">
    <name type="scientific">Pseudaquabacterium terrae</name>
    <dbReference type="NCBI Taxonomy" id="2732868"/>
    <lineage>
        <taxon>Bacteria</taxon>
        <taxon>Pseudomonadati</taxon>
        <taxon>Pseudomonadota</taxon>
        <taxon>Betaproteobacteria</taxon>
        <taxon>Burkholderiales</taxon>
        <taxon>Sphaerotilaceae</taxon>
        <taxon>Pseudaquabacterium</taxon>
    </lineage>
</organism>
<evidence type="ECO:0000256" key="2">
    <source>
        <dbReference type="ARBA" id="ARBA00022963"/>
    </source>
</evidence>
<evidence type="ECO:0000313" key="7">
    <source>
        <dbReference type="Proteomes" id="UP000737171"/>
    </source>
</evidence>
<keyword evidence="3 4" id="KW-0443">Lipid metabolism</keyword>
<reference evidence="6 7" key="1">
    <citation type="submission" date="2020-05" db="EMBL/GenBank/DDBJ databases">
        <title>Aquincola sp. isolate from soil.</title>
        <authorList>
            <person name="Han J."/>
            <person name="Kim D.-U."/>
        </authorList>
    </citation>
    <scope>NUCLEOTIDE SEQUENCE [LARGE SCALE GENOMIC DNA]</scope>
    <source>
        <strain evidence="6 7">S2</strain>
    </source>
</reference>
<feature type="short sequence motif" description="GXGXXG" evidence="4">
    <location>
        <begin position="26"/>
        <end position="31"/>
    </location>
</feature>
<feature type="short sequence motif" description="DGA/G" evidence="4">
    <location>
        <begin position="215"/>
        <end position="217"/>
    </location>
</feature>
<dbReference type="SUPFAM" id="SSF52151">
    <property type="entry name" value="FabD/lysophospholipase-like"/>
    <property type="match status" value="1"/>
</dbReference>
<feature type="domain" description="PNPLA" evidence="5">
    <location>
        <begin position="22"/>
        <end position="229"/>
    </location>
</feature>
<keyword evidence="1 4" id="KW-0378">Hydrolase</keyword>
<evidence type="ECO:0000259" key="5">
    <source>
        <dbReference type="PROSITE" id="PS51635"/>
    </source>
</evidence>
<keyword evidence="7" id="KW-1185">Reference proteome</keyword>
<evidence type="ECO:0000313" key="6">
    <source>
        <dbReference type="EMBL" id="NRF65664.1"/>
    </source>
</evidence>
<dbReference type="PANTHER" id="PTHR24185:SF1">
    <property type="entry name" value="CALCIUM-INDEPENDENT PHOSPHOLIPASE A2-GAMMA"/>
    <property type="match status" value="1"/>
</dbReference>
<dbReference type="Gene3D" id="3.40.1090.10">
    <property type="entry name" value="Cytosolic phospholipase A2 catalytic domain"/>
    <property type="match status" value="1"/>
</dbReference>
<dbReference type="Proteomes" id="UP000737171">
    <property type="component" value="Unassembled WGS sequence"/>
</dbReference>
<dbReference type="PANTHER" id="PTHR24185">
    <property type="entry name" value="CALCIUM-INDEPENDENT PHOSPHOLIPASE A2-GAMMA"/>
    <property type="match status" value="1"/>
</dbReference>
<proteinExistence type="predicted"/>
<keyword evidence="2 4" id="KW-0442">Lipid degradation</keyword>
<dbReference type="InterPro" id="IPR002641">
    <property type="entry name" value="PNPLA_dom"/>
</dbReference>
<feature type="active site" description="Nucleophile" evidence="4">
    <location>
        <position position="65"/>
    </location>
</feature>
<dbReference type="RefSeq" id="WP_173119908.1">
    <property type="nucleotide sequence ID" value="NZ_JABRWJ010000001.1"/>
</dbReference>
<sequence>MSTGFRSFEQHLSPAPAPKRILSLDGGGLRGMLSLQVLRKIEALLKERVGATCLGDYFDLIAGTSTGAIIAGGLSLGMTVDQIEEHYRALGATVFKRSFWRRGFVSDKFDANKVAAALQGVFGTRTLNCTDFRTGLLVVAKRLDTGSTWVLTNNPRAKYFKPGDDRSTTIPNGEYPLWQVIRASTAAPTFFEPELISIHSPDRPDRRDTTGHFVDGGVSPHNNPSLHALMAVTMGGYEFGWQTGADKLLLVSVGTGKASPTVDISRLAALQGVAALNSLMEDCGDLVEAMLQWLSVSDTARRIDREMGLAGPVLGKTPMLTYQRYNALFDRDWFKSALERDVSDDYLRGMEVMDEPGNLDELKKIGQAIAERQVQAAHFPPVFDKDEPA</sequence>
<comment type="caution">
    <text evidence="6">The sequence shown here is derived from an EMBL/GenBank/DDBJ whole genome shotgun (WGS) entry which is preliminary data.</text>
</comment>
<dbReference type="PROSITE" id="PS51635">
    <property type="entry name" value="PNPLA"/>
    <property type="match status" value="1"/>
</dbReference>
<evidence type="ECO:0000256" key="1">
    <source>
        <dbReference type="ARBA" id="ARBA00022801"/>
    </source>
</evidence>
<feature type="short sequence motif" description="GXSXG" evidence="4">
    <location>
        <begin position="63"/>
        <end position="67"/>
    </location>
</feature>
<evidence type="ECO:0000256" key="4">
    <source>
        <dbReference type="PROSITE-ProRule" id="PRU01161"/>
    </source>
</evidence>
<accession>A0ABX2E9H9</accession>
<dbReference type="Pfam" id="PF01734">
    <property type="entry name" value="Patatin"/>
    <property type="match status" value="1"/>
</dbReference>
<dbReference type="InterPro" id="IPR016035">
    <property type="entry name" value="Acyl_Trfase/lysoPLipase"/>
</dbReference>
<evidence type="ECO:0000256" key="3">
    <source>
        <dbReference type="ARBA" id="ARBA00023098"/>
    </source>
</evidence>
<gene>
    <name evidence="6" type="ORF">HLB44_01570</name>
</gene>
<dbReference type="EMBL" id="JABRWJ010000001">
    <property type="protein sequence ID" value="NRF65664.1"/>
    <property type="molecule type" value="Genomic_DNA"/>
</dbReference>
<name>A0ABX2E9H9_9BURK</name>
<protein>
    <submittedName>
        <fullName evidence="6">Patatin-like phospholipase family protein</fullName>
    </submittedName>
</protein>
<feature type="active site" description="Proton acceptor" evidence="4">
    <location>
        <position position="215"/>
    </location>
</feature>